<evidence type="ECO:0000313" key="1">
    <source>
        <dbReference type="EMBL" id="NRT18768.1"/>
    </source>
</evidence>
<name>A0ABX2FPJ6_9BACT</name>
<accession>A0ABX2FPJ6</accession>
<dbReference type="RefSeq" id="WP_173809516.1">
    <property type="nucleotide sequence ID" value="NZ_JABSNP010000006.1"/>
</dbReference>
<sequence length="96" mass="11089">MFEGYEIDFGKLNLNWLHSVSIELDEIIDLIEVAERAQTYLQANGQIELVGYTNRRKFISVIFTISGQQLVVDDVNLPRYETIQDVILRRLAAESE</sequence>
<dbReference type="EMBL" id="JABSNP010000006">
    <property type="protein sequence ID" value="NRT18768.1"/>
    <property type="molecule type" value="Genomic_DNA"/>
</dbReference>
<dbReference type="Proteomes" id="UP000779507">
    <property type="component" value="Unassembled WGS sequence"/>
</dbReference>
<gene>
    <name evidence="1" type="ORF">HNP98_001591</name>
</gene>
<proteinExistence type="predicted"/>
<keyword evidence="2" id="KW-1185">Reference proteome</keyword>
<comment type="caution">
    <text evidence="1">The sequence shown here is derived from an EMBL/GenBank/DDBJ whole genome shotgun (WGS) entry which is preliminary data.</text>
</comment>
<evidence type="ECO:0000313" key="2">
    <source>
        <dbReference type="Proteomes" id="UP000779507"/>
    </source>
</evidence>
<organism evidence="1 2">
    <name type="scientific">Hymenobacter caeli</name>
    <dbReference type="NCBI Taxonomy" id="2735894"/>
    <lineage>
        <taxon>Bacteria</taxon>
        <taxon>Pseudomonadati</taxon>
        <taxon>Bacteroidota</taxon>
        <taxon>Cytophagia</taxon>
        <taxon>Cytophagales</taxon>
        <taxon>Hymenobacteraceae</taxon>
        <taxon>Hymenobacter</taxon>
    </lineage>
</organism>
<protein>
    <submittedName>
        <fullName evidence="1">Uncharacterized protein</fullName>
    </submittedName>
</protein>
<reference evidence="1 2" key="1">
    <citation type="submission" date="2020-05" db="EMBL/GenBank/DDBJ databases">
        <title>Genomic Encyclopedia of Type Strains, Phase IV (KMG-V): Genome sequencing to study the core and pangenomes of soil and plant-associated prokaryotes.</title>
        <authorList>
            <person name="Whitman W."/>
        </authorList>
    </citation>
    <scope>NUCLEOTIDE SEQUENCE [LARGE SCALE GENOMIC DNA]</scope>
    <source>
        <strain evidence="1 2">9A</strain>
    </source>
</reference>